<dbReference type="AlphaFoldDB" id="A0A0E9N1G5"/>
<dbReference type="RefSeq" id="WP_046369106.1">
    <property type="nucleotide sequence ID" value="NZ_BBWV01000002.1"/>
</dbReference>
<comment type="caution">
    <text evidence="2">The sequence shown here is derived from an EMBL/GenBank/DDBJ whole genome shotgun (WGS) entry which is preliminary data.</text>
</comment>
<organism evidence="2 3">
    <name type="scientific">Flavihumibacter petaseus NBRC 106054</name>
    <dbReference type="NCBI Taxonomy" id="1220578"/>
    <lineage>
        <taxon>Bacteria</taxon>
        <taxon>Pseudomonadati</taxon>
        <taxon>Bacteroidota</taxon>
        <taxon>Chitinophagia</taxon>
        <taxon>Chitinophagales</taxon>
        <taxon>Chitinophagaceae</taxon>
        <taxon>Flavihumibacter</taxon>
    </lineage>
</organism>
<dbReference type="STRING" id="1220578.FPE01S_02_02890"/>
<reference evidence="2 3" key="1">
    <citation type="submission" date="2015-04" db="EMBL/GenBank/DDBJ databases">
        <title>Whole genome shotgun sequence of Flavihumibacter petaseus NBRC 106054.</title>
        <authorList>
            <person name="Miyazawa S."/>
            <person name="Hosoyama A."/>
            <person name="Hashimoto M."/>
            <person name="Noguchi M."/>
            <person name="Tsuchikane K."/>
            <person name="Ohji S."/>
            <person name="Yamazoe A."/>
            <person name="Ichikawa N."/>
            <person name="Kimura A."/>
            <person name="Fujita N."/>
        </authorList>
    </citation>
    <scope>NUCLEOTIDE SEQUENCE [LARGE SCALE GENOMIC DNA]</scope>
    <source>
        <strain evidence="2 3">NBRC 106054</strain>
    </source>
</reference>
<evidence type="ECO:0000313" key="3">
    <source>
        <dbReference type="Proteomes" id="UP000033121"/>
    </source>
</evidence>
<dbReference type="OrthoDB" id="1148871at2"/>
<sequence>MASKAFLDANILLDLTLKRDAFPLSRKILELVVKGQVQAFITPSIVHIIGYWLTKAYGNAKAKELLLTLLADVTVIDTNHEIAVNALHSKIGDIEDALQYYTAIHHKLDYFISRDKSLKRAAIPMLPVYTPEEFLSEAEGNR</sequence>
<protein>
    <recommendedName>
        <fullName evidence="1">PIN domain-containing protein</fullName>
    </recommendedName>
</protein>
<dbReference type="SUPFAM" id="SSF88723">
    <property type="entry name" value="PIN domain-like"/>
    <property type="match status" value="1"/>
</dbReference>
<dbReference type="CDD" id="cd09854">
    <property type="entry name" value="PIN_VapC-like"/>
    <property type="match status" value="1"/>
</dbReference>
<gene>
    <name evidence="2" type="ORF">FPE01S_02_02890</name>
</gene>
<accession>A0A0E9N1G5</accession>
<evidence type="ECO:0000259" key="1">
    <source>
        <dbReference type="Pfam" id="PF13470"/>
    </source>
</evidence>
<dbReference type="Gene3D" id="3.40.50.1010">
    <property type="entry name" value="5'-nuclease"/>
    <property type="match status" value="1"/>
</dbReference>
<feature type="domain" description="PIN" evidence="1">
    <location>
        <begin position="5"/>
        <end position="116"/>
    </location>
</feature>
<evidence type="ECO:0000313" key="2">
    <source>
        <dbReference type="EMBL" id="GAO43185.1"/>
    </source>
</evidence>
<dbReference type="Proteomes" id="UP000033121">
    <property type="component" value="Unassembled WGS sequence"/>
</dbReference>
<dbReference type="EMBL" id="BBWV01000002">
    <property type="protein sequence ID" value="GAO43185.1"/>
    <property type="molecule type" value="Genomic_DNA"/>
</dbReference>
<name>A0A0E9N1G5_9BACT</name>
<dbReference type="InterPro" id="IPR029060">
    <property type="entry name" value="PIN-like_dom_sf"/>
</dbReference>
<keyword evidence="3" id="KW-1185">Reference proteome</keyword>
<dbReference type="InterPro" id="IPR002716">
    <property type="entry name" value="PIN_dom"/>
</dbReference>
<dbReference type="Pfam" id="PF13470">
    <property type="entry name" value="PIN_3"/>
    <property type="match status" value="1"/>
</dbReference>
<proteinExistence type="predicted"/>